<evidence type="ECO:0000313" key="2">
    <source>
        <dbReference type="Proteomes" id="UP001352852"/>
    </source>
</evidence>
<feature type="non-terminal residue" evidence="1">
    <location>
        <position position="1"/>
    </location>
</feature>
<accession>A0ABU7E507</accession>
<reference evidence="1 2" key="1">
    <citation type="submission" date="2021-06" db="EMBL/GenBank/DDBJ databases">
        <authorList>
            <person name="Palmer J.M."/>
        </authorList>
    </citation>
    <scope>NUCLEOTIDE SEQUENCE [LARGE SCALE GENOMIC DNA]</scope>
    <source>
        <strain evidence="1 2">CL_MEX2019</strain>
        <tissue evidence="1">Muscle</tissue>
    </source>
</reference>
<name>A0ABU7E507_9TELE</name>
<organism evidence="1 2">
    <name type="scientific">Characodon lateralis</name>
    <dbReference type="NCBI Taxonomy" id="208331"/>
    <lineage>
        <taxon>Eukaryota</taxon>
        <taxon>Metazoa</taxon>
        <taxon>Chordata</taxon>
        <taxon>Craniata</taxon>
        <taxon>Vertebrata</taxon>
        <taxon>Euteleostomi</taxon>
        <taxon>Actinopterygii</taxon>
        <taxon>Neopterygii</taxon>
        <taxon>Teleostei</taxon>
        <taxon>Neoteleostei</taxon>
        <taxon>Acanthomorphata</taxon>
        <taxon>Ovalentaria</taxon>
        <taxon>Atherinomorphae</taxon>
        <taxon>Cyprinodontiformes</taxon>
        <taxon>Goodeidae</taxon>
        <taxon>Characodon</taxon>
    </lineage>
</organism>
<dbReference type="InterPro" id="IPR036383">
    <property type="entry name" value="TSP1_rpt_sf"/>
</dbReference>
<gene>
    <name evidence="1" type="ORF">CHARACLAT_031140</name>
</gene>
<dbReference type="InterPro" id="IPR000884">
    <property type="entry name" value="TSP1_rpt"/>
</dbReference>
<sequence length="99" mass="11089">WGEWTDWGECDDEGLQHRSCRCGEEREADASLCQRNLTQSRPCQPHEVPVILPGQENQSCGTPTPQLHQNCTVLSVSTVQFWCTVLSVSPASEFPDRVC</sequence>
<dbReference type="EMBL" id="JAHUTJ010045898">
    <property type="protein sequence ID" value="MED6282348.1"/>
    <property type="molecule type" value="Genomic_DNA"/>
</dbReference>
<evidence type="ECO:0000313" key="1">
    <source>
        <dbReference type="EMBL" id="MED6282348.1"/>
    </source>
</evidence>
<dbReference type="PROSITE" id="PS50092">
    <property type="entry name" value="TSP1"/>
    <property type="match status" value="1"/>
</dbReference>
<comment type="caution">
    <text evidence="1">The sequence shown here is derived from an EMBL/GenBank/DDBJ whole genome shotgun (WGS) entry which is preliminary data.</text>
</comment>
<dbReference type="Proteomes" id="UP001352852">
    <property type="component" value="Unassembled WGS sequence"/>
</dbReference>
<keyword evidence="2" id="KW-1185">Reference proteome</keyword>
<protein>
    <submittedName>
        <fullName evidence="1">Uncharacterized protein</fullName>
    </submittedName>
</protein>
<dbReference type="SUPFAM" id="SSF82895">
    <property type="entry name" value="TSP-1 type 1 repeat"/>
    <property type="match status" value="1"/>
</dbReference>
<proteinExistence type="predicted"/>